<evidence type="ECO:0000313" key="2">
    <source>
        <dbReference type="Proteomes" id="UP000032458"/>
    </source>
</evidence>
<dbReference type="Proteomes" id="UP000032458">
    <property type="component" value="Unassembled WGS sequence"/>
</dbReference>
<gene>
    <name evidence="1" type="ORF">SNA_17745</name>
</gene>
<protein>
    <submittedName>
        <fullName evidence="1">Uncharacterized protein</fullName>
    </submittedName>
</protein>
<sequence length="341" mass="37568">MADTSTIVASYGETQRRAQLQATMRMAQLWRQLDTTDLSGSWLRGIGDAMVSALAAGQLLAASTGQRYVDAMVAADGLSSDYADGASTVQYRQLAGTAADGRALDSLLYLPVIRAKTLIQGGLTLQEAMLGGMASLQRIVASEVADAGSGAMGVAMVANRTVTGYIRMVRPGACARCVILAGKWYRWNADFARHRRCQCYGSPSTKARPGRFTDPKAFFNSLSRAEQDRRFGVGGATAIREGADIFRVVNASRSVQTLDVYGRKVVATLESTTRRGEFFQEMRRETEQRTGQRFARTRADVEQGLPRFRLRTPRLMPSEILKLAEDRDELIRLLRRFGYLL</sequence>
<comment type="caution">
    <text evidence="1">The sequence shown here is derived from an EMBL/GenBank/DDBJ whole genome shotgun (WGS) entry which is preliminary data.</text>
</comment>
<organism evidence="1 2">
    <name type="scientific">Streptomyces natalensis ATCC 27448</name>
    <dbReference type="NCBI Taxonomy" id="1240678"/>
    <lineage>
        <taxon>Bacteria</taxon>
        <taxon>Bacillati</taxon>
        <taxon>Actinomycetota</taxon>
        <taxon>Actinomycetes</taxon>
        <taxon>Kitasatosporales</taxon>
        <taxon>Streptomycetaceae</taxon>
        <taxon>Streptomyces</taxon>
    </lineage>
</organism>
<name>A0A0D7CL89_9ACTN</name>
<evidence type="ECO:0000313" key="1">
    <source>
        <dbReference type="EMBL" id="KIZ16841.1"/>
    </source>
</evidence>
<proteinExistence type="predicted"/>
<dbReference type="InterPro" id="IPR057369">
    <property type="entry name" value="VG15"/>
</dbReference>
<dbReference type="EMBL" id="JRKI01000026">
    <property type="protein sequence ID" value="KIZ16841.1"/>
    <property type="molecule type" value="Genomic_DNA"/>
</dbReference>
<dbReference type="PATRIC" id="fig|1240678.4.peg.3736"/>
<dbReference type="Pfam" id="PF25310">
    <property type="entry name" value="VG15"/>
    <property type="match status" value="1"/>
</dbReference>
<accession>A0A0D7CL89</accession>
<reference evidence="1 2" key="1">
    <citation type="submission" date="2014-09" db="EMBL/GenBank/DDBJ databases">
        <title>Draft genome sequence of Streptomyces natalensis ATCC 27448, producer of the antifungal pimaricin.</title>
        <authorList>
            <person name="Mendes M.V."/>
            <person name="Beites T."/>
            <person name="Pires S."/>
            <person name="Santos C.L."/>
            <person name="Moradas-Ferreira P."/>
        </authorList>
    </citation>
    <scope>NUCLEOTIDE SEQUENCE [LARGE SCALE GENOMIC DNA]</scope>
    <source>
        <strain evidence="1 2">ATCC 27448</strain>
    </source>
</reference>
<keyword evidence="2" id="KW-1185">Reference proteome</keyword>
<dbReference type="RefSeq" id="WP_030064790.1">
    <property type="nucleotide sequence ID" value="NZ_JRKI01000026.1"/>
</dbReference>
<dbReference type="AlphaFoldDB" id="A0A0D7CL89"/>